<dbReference type="InterPro" id="IPR004358">
    <property type="entry name" value="Sig_transdc_His_kin-like_C"/>
</dbReference>
<evidence type="ECO:0000256" key="2">
    <source>
        <dbReference type="ARBA" id="ARBA00012438"/>
    </source>
</evidence>
<feature type="domain" description="Histidine kinase" evidence="4">
    <location>
        <begin position="186"/>
        <end position="374"/>
    </location>
</feature>
<dbReference type="Gene3D" id="3.30.565.10">
    <property type="entry name" value="Histidine kinase-like ATPase, C-terminal domain"/>
    <property type="match status" value="1"/>
</dbReference>
<dbReference type="PANTHER" id="PTHR43102">
    <property type="entry name" value="SLR1143 PROTEIN"/>
    <property type="match status" value="1"/>
</dbReference>
<dbReference type="PRINTS" id="PR00344">
    <property type="entry name" value="BCTRLSENSOR"/>
</dbReference>
<dbReference type="GO" id="GO:0004673">
    <property type="term" value="F:protein histidine kinase activity"/>
    <property type="evidence" value="ECO:0007669"/>
    <property type="project" value="UniProtKB-EC"/>
</dbReference>
<name>Q2CFY2_OCEGH</name>
<evidence type="ECO:0000259" key="4">
    <source>
        <dbReference type="PROSITE" id="PS50109"/>
    </source>
</evidence>
<dbReference type="InterPro" id="IPR003018">
    <property type="entry name" value="GAF"/>
</dbReference>
<proteinExistence type="predicted"/>
<accession>Q2CFY2</accession>
<dbReference type="PANTHER" id="PTHR43102:SF2">
    <property type="entry name" value="GAF DOMAIN-CONTAINING PROTEIN"/>
    <property type="match status" value="1"/>
</dbReference>
<dbReference type="PROSITE" id="PS50109">
    <property type="entry name" value="HIS_KIN"/>
    <property type="match status" value="1"/>
</dbReference>
<dbReference type="InterPro" id="IPR003594">
    <property type="entry name" value="HATPase_dom"/>
</dbReference>
<dbReference type="InterPro" id="IPR036890">
    <property type="entry name" value="HATPase_C_sf"/>
</dbReference>
<gene>
    <name evidence="5" type="ORF">OG2516_01536</name>
</gene>
<dbReference type="Pfam" id="PF07568">
    <property type="entry name" value="HisKA_2"/>
    <property type="match status" value="1"/>
</dbReference>
<dbReference type="InterPro" id="IPR029016">
    <property type="entry name" value="GAF-like_dom_sf"/>
</dbReference>
<dbReference type="RefSeq" id="WP_007253839.1">
    <property type="nucleotide sequence ID" value="NZ_CH724107.1"/>
</dbReference>
<comment type="caution">
    <text evidence="5">The sequence shown here is derived from an EMBL/GenBank/DDBJ whole genome shotgun (WGS) entry which is preliminary data.</text>
</comment>
<dbReference type="SUPFAM" id="SSF55874">
    <property type="entry name" value="ATPase domain of HSP90 chaperone/DNA topoisomerase II/histidine kinase"/>
    <property type="match status" value="1"/>
</dbReference>
<dbReference type="eggNOG" id="COG2205">
    <property type="taxonomic scope" value="Bacteria"/>
</dbReference>
<dbReference type="STRING" id="314256.OG2516_01536"/>
<evidence type="ECO:0000256" key="1">
    <source>
        <dbReference type="ARBA" id="ARBA00000085"/>
    </source>
</evidence>
<protein>
    <recommendedName>
        <fullName evidence="2">histidine kinase</fullName>
        <ecNumber evidence="2">2.7.13.3</ecNumber>
    </recommendedName>
</protein>
<evidence type="ECO:0000313" key="5">
    <source>
        <dbReference type="EMBL" id="EAR51560.1"/>
    </source>
</evidence>
<feature type="region of interest" description="Disordered" evidence="3">
    <location>
        <begin position="519"/>
        <end position="553"/>
    </location>
</feature>
<dbReference type="EC" id="2.7.13.3" evidence="2"/>
<dbReference type="SMART" id="SM00065">
    <property type="entry name" value="GAF"/>
    <property type="match status" value="1"/>
</dbReference>
<sequence>MNHFDLPLQEERARLSAVRRYAVLDTPPDGAFDRVARLAARLLDVPIAIISIVDEDRIWFKSHEGLDGVEEIPRDPGLCASAILQDGPWILSDASVEPVALANPLVAGEFGLRFYAGIPLRTQDGYGLGTLCVIDKEPREITSAQTAILEELAAVVMDELELRREAIDMHKALRREVREKELLAEEVEHRIMNSLQLISSVARRKAAQHDGVVATELNDIAARIRAIAQANRHIQQSLPGHSKHGDLALFLEVLGRELFPLCPKGGLIEVECPSLQLDRGQLVSLGHLITELVLNSVKSGAQRIGLQGDATEGHLRLLIDDDGPGLEEDFDPHKSKGLGMVILQAMAQKLEAEVTWGRSPDGGARFAVKLPLTLDSTSDDGPGAAAEYRRECSDGIPSQALRGKAIPPSVSPVPEPWHPAWEKGSRKNGDIPLSDWAGYAAYRVVADEPPRRHHFFLRDPALPACPETIILEPICSRHRPDRDPGIEPEPRFDRECPATTYPRRYRLVGRPLCRRHSTGTAFEADLPPRQGTSHNPCPRWEGGPAGFSEGSFR</sequence>
<keyword evidence="5" id="KW-0418">Kinase</keyword>
<keyword evidence="6" id="KW-1185">Reference proteome</keyword>
<dbReference type="eggNOG" id="COG3920">
    <property type="taxonomic scope" value="Bacteria"/>
</dbReference>
<dbReference type="Pfam" id="PF02518">
    <property type="entry name" value="HATPase_c"/>
    <property type="match status" value="1"/>
</dbReference>
<reference evidence="5 6" key="1">
    <citation type="journal article" date="2010" name="J. Bacteriol.">
        <title>Genome sequences of Oceanicola granulosus HTCC2516(T) and Oceanicola batsensis HTCC2597(TDelta).</title>
        <authorList>
            <person name="Thrash J.C."/>
            <person name="Cho J.C."/>
            <person name="Vergin K.L."/>
            <person name="Giovannoni S.J."/>
        </authorList>
    </citation>
    <scope>NUCLEOTIDE SEQUENCE [LARGE SCALE GENOMIC DNA]</scope>
    <source>
        <strain evidence="6">ATCC BAA-861 / DSM 15982 / KCTC 12143 / HTCC2516</strain>
    </source>
</reference>
<keyword evidence="5" id="KW-0808">Transferase</keyword>
<dbReference type="Gene3D" id="3.30.450.40">
    <property type="match status" value="1"/>
</dbReference>
<dbReference type="SMART" id="SM00387">
    <property type="entry name" value="HATPase_c"/>
    <property type="match status" value="1"/>
</dbReference>
<dbReference type="InterPro" id="IPR011495">
    <property type="entry name" value="Sig_transdc_His_kin_sub2_dim/P"/>
</dbReference>
<dbReference type="InterPro" id="IPR005467">
    <property type="entry name" value="His_kinase_dom"/>
</dbReference>
<evidence type="ECO:0000313" key="6">
    <source>
        <dbReference type="Proteomes" id="UP000003635"/>
    </source>
</evidence>
<evidence type="ECO:0000256" key="3">
    <source>
        <dbReference type="SAM" id="MobiDB-lite"/>
    </source>
</evidence>
<dbReference type="HOGENOM" id="CLU_000445_114_44_5"/>
<dbReference type="SUPFAM" id="SSF55781">
    <property type="entry name" value="GAF domain-like"/>
    <property type="match status" value="1"/>
</dbReference>
<dbReference type="AlphaFoldDB" id="Q2CFY2"/>
<organism evidence="5 6">
    <name type="scientific">Oceanicola granulosus (strain ATCC BAA-861 / DSM 15982 / KCTC 12143 / HTCC2516)</name>
    <dbReference type="NCBI Taxonomy" id="314256"/>
    <lineage>
        <taxon>Bacteria</taxon>
        <taxon>Pseudomonadati</taxon>
        <taxon>Pseudomonadota</taxon>
        <taxon>Alphaproteobacteria</taxon>
        <taxon>Rhodobacterales</taxon>
        <taxon>Roseobacteraceae</taxon>
        <taxon>Oceanicola</taxon>
    </lineage>
</organism>
<dbReference type="Proteomes" id="UP000003635">
    <property type="component" value="Unassembled WGS sequence"/>
</dbReference>
<dbReference type="Pfam" id="PF01590">
    <property type="entry name" value="GAF"/>
    <property type="match status" value="1"/>
</dbReference>
<dbReference type="EMBL" id="AAOT01000011">
    <property type="protein sequence ID" value="EAR51560.1"/>
    <property type="molecule type" value="Genomic_DNA"/>
</dbReference>
<comment type="catalytic activity">
    <reaction evidence="1">
        <text>ATP + protein L-histidine = ADP + protein N-phospho-L-histidine.</text>
        <dbReference type="EC" id="2.7.13.3"/>
    </reaction>
</comment>